<accession>A0A367IU21</accession>
<name>A0A367IU21_RHIAZ</name>
<evidence type="ECO:0000313" key="3">
    <source>
        <dbReference type="Proteomes" id="UP000252139"/>
    </source>
</evidence>
<proteinExistence type="predicted"/>
<dbReference type="OrthoDB" id="2233065at2759"/>
<dbReference type="Proteomes" id="UP000252139">
    <property type="component" value="Unassembled WGS sequence"/>
</dbReference>
<keyword evidence="3" id="KW-1185">Reference proteome</keyword>
<feature type="non-terminal residue" evidence="2">
    <location>
        <position position="1"/>
    </location>
</feature>
<evidence type="ECO:0000256" key="1">
    <source>
        <dbReference type="SAM" id="MobiDB-lite"/>
    </source>
</evidence>
<protein>
    <submittedName>
        <fullName evidence="2">Uncharacterized protein</fullName>
    </submittedName>
</protein>
<gene>
    <name evidence="2" type="ORF">CU097_003273</name>
</gene>
<feature type="non-terminal residue" evidence="2">
    <location>
        <position position="451"/>
    </location>
</feature>
<sequence length="451" mass="51488">RSNHYLQILPEGVKTDIDSSLKERVLMISKWLLQITLYAENKNSFVNLAQLVGTPRQRRRNFLMTLLAVHCDMLRDSSILMGFLPQACWQIMQPLSKYGGFLRFWLCFMTTNQQENQDNDVVFDAMLTFRLSNNQLPGKDQFSKKLLKTQDVIDFVVAEILEVPKGTYVSAGTEWNDGSRSDILYTPRLSIQKPLPPILIEIQLIVNEAFMQRLISYSQKALNIYKTYPIVLILCVDRVSPAHPMAKFKPIPEKPWMASLLSTDFWAQSYFIMSKQTLSNNTPPDQLTPLQALSSFLTEGSPTLYDHPYAENQTIQQLYQISMAISENQVECDKNISNADAALFAVPGSSKAKNLIKRGLAFNVAAKRKYCQTVDSDSDSDSSLEPLPKLKGKAKETTRVENQDNLKFVISYRKNLIGKMNWKTCLEVGHKNNLCQRYSTGESLRRFFYNA</sequence>
<feature type="region of interest" description="Disordered" evidence="1">
    <location>
        <begin position="374"/>
        <end position="396"/>
    </location>
</feature>
<organism evidence="2 3">
    <name type="scientific">Rhizopus azygosporus</name>
    <name type="common">Rhizopus microsporus var. azygosporus</name>
    <dbReference type="NCBI Taxonomy" id="86630"/>
    <lineage>
        <taxon>Eukaryota</taxon>
        <taxon>Fungi</taxon>
        <taxon>Fungi incertae sedis</taxon>
        <taxon>Mucoromycota</taxon>
        <taxon>Mucoromycotina</taxon>
        <taxon>Mucoromycetes</taxon>
        <taxon>Mucorales</taxon>
        <taxon>Mucorineae</taxon>
        <taxon>Rhizopodaceae</taxon>
        <taxon>Rhizopus</taxon>
    </lineage>
</organism>
<dbReference type="AlphaFoldDB" id="A0A367IU21"/>
<dbReference type="EMBL" id="PJQL01003540">
    <property type="protein sequence ID" value="RCH81195.1"/>
    <property type="molecule type" value="Genomic_DNA"/>
</dbReference>
<reference evidence="2 3" key="1">
    <citation type="journal article" date="2018" name="G3 (Bethesda)">
        <title>Phylogenetic and Phylogenomic Definition of Rhizopus Species.</title>
        <authorList>
            <person name="Gryganskyi A.P."/>
            <person name="Golan J."/>
            <person name="Dolatabadi S."/>
            <person name="Mondo S."/>
            <person name="Robb S."/>
            <person name="Idnurm A."/>
            <person name="Muszewska A."/>
            <person name="Steczkiewicz K."/>
            <person name="Masonjones S."/>
            <person name="Liao H.L."/>
            <person name="Gajdeczka M.T."/>
            <person name="Anike F."/>
            <person name="Vuek A."/>
            <person name="Anishchenko I.M."/>
            <person name="Voigt K."/>
            <person name="de Hoog G.S."/>
            <person name="Smith M.E."/>
            <person name="Heitman J."/>
            <person name="Vilgalys R."/>
            <person name="Stajich J.E."/>
        </authorList>
    </citation>
    <scope>NUCLEOTIDE SEQUENCE [LARGE SCALE GENOMIC DNA]</scope>
    <source>
        <strain evidence="2 3">CBS 357.93</strain>
    </source>
</reference>
<comment type="caution">
    <text evidence="2">The sequence shown here is derived from an EMBL/GenBank/DDBJ whole genome shotgun (WGS) entry which is preliminary data.</text>
</comment>
<evidence type="ECO:0000313" key="2">
    <source>
        <dbReference type="EMBL" id="RCH81195.1"/>
    </source>
</evidence>